<dbReference type="GO" id="GO:0005737">
    <property type="term" value="C:cytoplasm"/>
    <property type="evidence" value="ECO:0007669"/>
    <property type="project" value="TreeGrafter"/>
</dbReference>
<protein>
    <submittedName>
        <fullName evidence="10">Uncharacterized protein</fullName>
    </submittedName>
</protein>
<dbReference type="SUPFAM" id="SSF52129">
    <property type="entry name" value="Caspase-like"/>
    <property type="match status" value="1"/>
</dbReference>
<evidence type="ECO:0000256" key="5">
    <source>
        <dbReference type="ARBA" id="ARBA00023163"/>
    </source>
</evidence>
<dbReference type="InterPro" id="IPR050452">
    <property type="entry name" value="Metacaspase"/>
</dbReference>
<keyword evidence="3" id="KW-0805">Transcription regulation</keyword>
<evidence type="ECO:0000256" key="3">
    <source>
        <dbReference type="ARBA" id="ARBA00023015"/>
    </source>
</evidence>
<evidence type="ECO:0000313" key="10">
    <source>
        <dbReference type="EMBL" id="KAE9448349.1"/>
    </source>
</evidence>
<accession>A0A6A4KZM4</accession>
<feature type="non-terminal residue" evidence="10">
    <location>
        <position position="1"/>
    </location>
</feature>
<evidence type="ECO:0000256" key="2">
    <source>
        <dbReference type="ARBA" id="ARBA00009005"/>
    </source>
</evidence>
<proteinExistence type="inferred from homology"/>
<dbReference type="OrthoDB" id="3223806at2759"/>
<dbReference type="Gene3D" id="3.40.50.12660">
    <property type="match status" value="1"/>
</dbReference>
<dbReference type="GO" id="GO:0005634">
    <property type="term" value="C:nucleus"/>
    <property type="evidence" value="ECO:0007669"/>
    <property type="project" value="UniProtKB-SubCell"/>
</dbReference>
<dbReference type="PANTHER" id="PTHR48104">
    <property type="entry name" value="METACASPASE-4"/>
    <property type="match status" value="1"/>
</dbReference>
<dbReference type="Pfam" id="PF06943">
    <property type="entry name" value="zf-LSD1"/>
    <property type="match status" value="1"/>
</dbReference>
<evidence type="ECO:0000256" key="4">
    <source>
        <dbReference type="ARBA" id="ARBA00023125"/>
    </source>
</evidence>
<dbReference type="InterPro" id="IPR005735">
    <property type="entry name" value="Znf_LSD1"/>
</dbReference>
<sequence>MAYFGMVVRKTRMTDPIVRDRGQTDRGDRGQEKTLDLVMSLSYPVVTRPRLYSSSLPSPKSGFDIFLTLWGGEVEKEALGGGKLRKVPSLACCNDVGLPIRGLVDFHFSGHGSELRNFDKMRSTATRNHDALFPHLQPQAREMAGRRERCSRCGVQLQVPHEAQSIQCSVCQAVTRVRPNDTLIEAQDSIRLATNHVKGFISKVSSNINTMATSMSNYPMQGPYYDGHRPQRIQPPSLLLPVSVHGRKRALLCGVSYYGRAYRLKGSVNDVRCMRYFLVERLGFPSESILVLTEEETDPLRIPTKRNIRMAFQWLVQGCQSGDSLIFHYSGHGSQLRDMNRDEMDGYDETLCPLDYDTEGMILDDEINATIVRPLPHGAKLHAIIDACHSGTILDLPFVCRVNREGYYMWEDHRYLSTTYKGTSGGLAISLSACDDHQSTLDTMALSGNTMTGAMTYSFIQALQNEPGLTYGRLLNTMRCAIRDAKPGSQLNGPIASFIRKAFIKTQEPQLSSTEKFDIYSKPFSLFMDFNSPFVCYEYEVYPPSLCFHGGFYSLKTANNRSEIVTYMVDHGLGYRIYKASPLFLKKYSDMLPACDVHEWYFKKDMIVWLESVFFYSFMRCSLAGVGRCWFMKHVTIGNSNVFTVLPTGYHSFLGGCSNSIWVLLKSGSRVWPVRIIDNVFHDGWPKFVREHAWSPKLTIVFGAERKWIFEVFVLDENHEQITYPWTITGRGLHNWHLPPGDVVTSCLPSILGGMRDRLQFGYVCVPHNLIYVVFTRNLAPFIKENQVEEIVFKVSGIQWPIPIVEGVLRFEDFHRFVNALELQDSDFVFVDLLVDQLASYFLTMNVGLPMVVFLWASRAVGRLLEAFRVQLKLCGDKTEFDDGRRLLGVANMRSKQSKQLLHNTDRGYRRANAGPARSSETKESLTRVSGDRARVLRVSPETDEGRRGVQEADRFRRRLIQGRNIENTGLARLLETGEGPASVARDKGRRELPETDRFWILKTVLRSICPATLGVDLIKGIDSWRKQVYVFAIAQELKAEMKARSWPIAGPKETKVVNSPPRSEESCGLIIGTDEQNSSESISNKNPHLHMVKECNDIVEHEFEEEFSRLEARYYEDLKEDYINAEEAEYMNESDTIGSLD</sequence>
<organism evidence="10 11">
    <name type="scientific">Rhododendron williamsianum</name>
    <dbReference type="NCBI Taxonomy" id="262921"/>
    <lineage>
        <taxon>Eukaryota</taxon>
        <taxon>Viridiplantae</taxon>
        <taxon>Streptophyta</taxon>
        <taxon>Embryophyta</taxon>
        <taxon>Tracheophyta</taxon>
        <taxon>Spermatophyta</taxon>
        <taxon>Magnoliopsida</taxon>
        <taxon>eudicotyledons</taxon>
        <taxon>Gunneridae</taxon>
        <taxon>Pentapetalae</taxon>
        <taxon>asterids</taxon>
        <taxon>Ericales</taxon>
        <taxon>Ericaceae</taxon>
        <taxon>Ericoideae</taxon>
        <taxon>Rhodoreae</taxon>
        <taxon>Rhododendron</taxon>
    </lineage>
</organism>
<keyword evidence="5" id="KW-0804">Transcription</keyword>
<dbReference type="SUPFAM" id="SSF101936">
    <property type="entry name" value="DNA-binding pseudobarrel domain"/>
    <property type="match status" value="1"/>
</dbReference>
<comment type="caution">
    <text evidence="10">The sequence shown here is derived from an EMBL/GenBank/DDBJ whole genome shotgun (WGS) entry which is preliminary data.</text>
</comment>
<evidence type="ECO:0000313" key="11">
    <source>
        <dbReference type="Proteomes" id="UP000428333"/>
    </source>
</evidence>
<dbReference type="InterPro" id="IPR011600">
    <property type="entry name" value="Pept_C14_caspase"/>
</dbReference>
<reference evidence="10 11" key="1">
    <citation type="journal article" date="2019" name="Genome Biol. Evol.">
        <title>The Rhododendron genome and chromosomal organization provide insight into shared whole-genome duplications across the heath family (Ericaceae).</title>
        <authorList>
            <person name="Soza V.L."/>
            <person name="Lindsley D."/>
            <person name="Waalkes A."/>
            <person name="Ramage E."/>
            <person name="Patwardhan R.P."/>
            <person name="Burton J.N."/>
            <person name="Adey A."/>
            <person name="Kumar A."/>
            <person name="Qiu R."/>
            <person name="Shendure J."/>
            <person name="Hall B."/>
        </authorList>
    </citation>
    <scope>NUCLEOTIDE SEQUENCE [LARGE SCALE GENOMIC DNA]</scope>
    <source>
        <strain evidence="10">RSF 1966-606</strain>
    </source>
</reference>
<feature type="region of interest" description="Disordered" evidence="7">
    <location>
        <begin position="903"/>
        <end position="925"/>
    </location>
</feature>
<dbReference type="GO" id="GO:0006508">
    <property type="term" value="P:proteolysis"/>
    <property type="evidence" value="ECO:0007669"/>
    <property type="project" value="InterPro"/>
</dbReference>
<dbReference type="NCBIfam" id="TIGR01053">
    <property type="entry name" value="LSD1"/>
    <property type="match status" value="1"/>
</dbReference>
<comment type="subcellular location">
    <subcellularLocation>
        <location evidence="1">Nucleus</location>
    </subcellularLocation>
</comment>
<evidence type="ECO:0000259" key="8">
    <source>
        <dbReference type="Pfam" id="PF00656"/>
    </source>
</evidence>
<feature type="domain" description="Peptidase C14 caspase" evidence="8">
    <location>
        <begin position="247"/>
        <end position="513"/>
    </location>
</feature>
<feature type="domain" description="Zinc finger LSD1-type" evidence="9">
    <location>
        <begin position="150"/>
        <end position="174"/>
    </location>
</feature>
<keyword evidence="4" id="KW-0238">DNA-binding</keyword>
<comment type="similarity">
    <text evidence="2">Belongs to the peptidase C14B family.</text>
</comment>
<dbReference type="PANTHER" id="PTHR48104:SF17">
    <property type="entry name" value="METACASPASE-3"/>
    <property type="match status" value="1"/>
</dbReference>
<dbReference type="GO" id="GO:0003677">
    <property type="term" value="F:DNA binding"/>
    <property type="evidence" value="ECO:0007669"/>
    <property type="project" value="UniProtKB-KW"/>
</dbReference>
<keyword evidence="11" id="KW-1185">Reference proteome</keyword>
<dbReference type="InterPro" id="IPR029030">
    <property type="entry name" value="Caspase-like_dom_sf"/>
</dbReference>
<evidence type="ECO:0000259" key="9">
    <source>
        <dbReference type="Pfam" id="PF06943"/>
    </source>
</evidence>
<evidence type="ECO:0000256" key="7">
    <source>
        <dbReference type="SAM" id="MobiDB-lite"/>
    </source>
</evidence>
<dbReference type="Proteomes" id="UP000428333">
    <property type="component" value="Linkage Group LG12"/>
</dbReference>
<gene>
    <name evidence="10" type="ORF">C3L33_19760</name>
</gene>
<name>A0A6A4KZM4_9ERIC</name>
<dbReference type="Pfam" id="PF00656">
    <property type="entry name" value="Peptidase_C14"/>
    <property type="match status" value="1"/>
</dbReference>
<evidence type="ECO:0000256" key="6">
    <source>
        <dbReference type="ARBA" id="ARBA00023242"/>
    </source>
</evidence>
<evidence type="ECO:0000256" key="1">
    <source>
        <dbReference type="ARBA" id="ARBA00004123"/>
    </source>
</evidence>
<dbReference type="EMBL" id="QEFC01003432">
    <property type="protein sequence ID" value="KAE9448349.1"/>
    <property type="molecule type" value="Genomic_DNA"/>
</dbReference>
<dbReference type="InterPro" id="IPR015300">
    <property type="entry name" value="DNA-bd_pseudobarrel_sf"/>
</dbReference>
<dbReference type="AlphaFoldDB" id="A0A6A4KZM4"/>
<keyword evidence="6" id="KW-0539">Nucleus</keyword>
<dbReference type="GO" id="GO:0004197">
    <property type="term" value="F:cysteine-type endopeptidase activity"/>
    <property type="evidence" value="ECO:0007669"/>
    <property type="project" value="InterPro"/>
</dbReference>